<feature type="domain" description="Deacetylase sirtuin-type" evidence="12">
    <location>
        <begin position="103"/>
        <end position="419"/>
    </location>
</feature>
<dbReference type="PROSITE" id="PS50305">
    <property type="entry name" value="SIRTUIN"/>
    <property type="match status" value="1"/>
</dbReference>
<dbReference type="InterPro" id="IPR029035">
    <property type="entry name" value="DHS-like_NAD/FAD-binding_dom"/>
</dbReference>
<dbReference type="GO" id="GO:0016740">
    <property type="term" value="F:transferase activity"/>
    <property type="evidence" value="ECO:0007669"/>
    <property type="project" value="UniProtKB-KW"/>
</dbReference>
<dbReference type="PROSITE" id="PS50007">
    <property type="entry name" value="PIPLC_X_DOMAIN"/>
    <property type="match status" value="1"/>
</dbReference>
<dbReference type="GO" id="GO:0008081">
    <property type="term" value="F:phosphoric diester hydrolase activity"/>
    <property type="evidence" value="ECO:0007669"/>
    <property type="project" value="InterPro"/>
</dbReference>
<protein>
    <recommendedName>
        <fullName evidence="12">Deacetylase sirtuin-type domain-containing protein</fullName>
    </recommendedName>
</protein>
<dbReference type="Gene3D" id="3.30.1600.10">
    <property type="entry name" value="SIR2/SIRT2 'Small Domain"/>
    <property type="match status" value="1"/>
</dbReference>
<dbReference type="PANTHER" id="PTHR47651:SF17">
    <property type="entry name" value="DEACETYLASE SIRTUIN-TYPE DOMAIN-CONTAINING PROTEIN"/>
    <property type="match status" value="1"/>
</dbReference>
<dbReference type="GO" id="GO:0004252">
    <property type="term" value="F:serine-type endopeptidase activity"/>
    <property type="evidence" value="ECO:0007669"/>
    <property type="project" value="InterPro"/>
</dbReference>
<dbReference type="GO" id="GO:0070403">
    <property type="term" value="F:NAD+ binding"/>
    <property type="evidence" value="ECO:0007669"/>
    <property type="project" value="InterPro"/>
</dbReference>
<dbReference type="Gene3D" id="3.40.50.1220">
    <property type="entry name" value="TPP-binding domain"/>
    <property type="match status" value="1"/>
</dbReference>
<evidence type="ECO:0000313" key="13">
    <source>
        <dbReference type="EMBL" id="KAF2995833.1"/>
    </source>
</evidence>
<name>A0A9P4T6Z6_CURKU</name>
<feature type="binding site" evidence="8">
    <location>
        <position position="258"/>
    </location>
    <ligand>
        <name>Zn(2+)</name>
        <dbReference type="ChEBI" id="CHEBI:29105"/>
    </ligand>
</feature>
<dbReference type="CDD" id="cd08586">
    <property type="entry name" value="PI-PLCc_BcPLC_like"/>
    <property type="match status" value="1"/>
</dbReference>
<feature type="compositionally biased region" description="Polar residues" evidence="10">
    <location>
        <begin position="9"/>
        <end position="31"/>
    </location>
</feature>
<feature type="transmembrane region" description="Helical" evidence="11">
    <location>
        <begin position="1437"/>
        <end position="1455"/>
    </location>
</feature>
<dbReference type="SMART" id="SM00148">
    <property type="entry name" value="PLCXc"/>
    <property type="match status" value="1"/>
</dbReference>
<feature type="compositionally biased region" description="Basic and acidic residues" evidence="10">
    <location>
        <begin position="1110"/>
        <end position="1122"/>
    </location>
</feature>
<keyword evidence="9" id="KW-0175">Coiled coil</keyword>
<dbReference type="GO" id="GO:0016020">
    <property type="term" value="C:membrane"/>
    <property type="evidence" value="ECO:0007669"/>
    <property type="project" value="UniProtKB-SubCell"/>
</dbReference>
<dbReference type="Pfam" id="PF02146">
    <property type="entry name" value="SIR2"/>
    <property type="match status" value="1"/>
</dbReference>
<evidence type="ECO:0000256" key="10">
    <source>
        <dbReference type="SAM" id="MobiDB-lite"/>
    </source>
</evidence>
<feature type="transmembrane region" description="Helical" evidence="11">
    <location>
        <begin position="1578"/>
        <end position="1600"/>
    </location>
</feature>
<feature type="coiled-coil region" evidence="9">
    <location>
        <begin position="1305"/>
        <end position="1371"/>
    </location>
</feature>
<reference evidence="13" key="1">
    <citation type="submission" date="2019-04" db="EMBL/GenBank/DDBJ databases">
        <title>Sequencing of skin fungus with MAO and IRED activity.</title>
        <authorList>
            <person name="Marsaioli A.J."/>
            <person name="Bonatto J.M.C."/>
            <person name="Reis Junior O."/>
        </authorList>
    </citation>
    <scope>NUCLEOTIDE SEQUENCE</scope>
    <source>
        <strain evidence="13">30M1</strain>
    </source>
</reference>
<evidence type="ECO:0000256" key="4">
    <source>
        <dbReference type="ARBA" id="ARBA00022692"/>
    </source>
</evidence>
<evidence type="ECO:0000256" key="1">
    <source>
        <dbReference type="ARBA" id="ARBA00004141"/>
    </source>
</evidence>
<keyword evidence="8" id="KW-0862">Zinc</keyword>
<feature type="compositionally biased region" description="Polar residues" evidence="10">
    <location>
        <begin position="83"/>
        <end position="92"/>
    </location>
</feature>
<feature type="region of interest" description="Disordered" evidence="10">
    <location>
        <begin position="1176"/>
        <end position="1198"/>
    </location>
</feature>
<gene>
    <name evidence="13" type="ORF">E8E13_002296</name>
</gene>
<dbReference type="InterPro" id="IPR000909">
    <property type="entry name" value="PLipase_C_PInositol-sp_X_dom"/>
</dbReference>
<evidence type="ECO:0000313" key="14">
    <source>
        <dbReference type="Proteomes" id="UP000801428"/>
    </source>
</evidence>
<evidence type="ECO:0000256" key="6">
    <source>
        <dbReference type="ARBA" id="ARBA00023027"/>
    </source>
</evidence>
<dbReference type="Gene3D" id="3.20.20.190">
    <property type="entry name" value="Phosphatidylinositol (PI) phosphodiesterase"/>
    <property type="match status" value="1"/>
</dbReference>
<evidence type="ECO:0000259" key="12">
    <source>
        <dbReference type="PROSITE" id="PS50305"/>
    </source>
</evidence>
<feature type="compositionally biased region" description="Basic and acidic residues" evidence="10">
    <location>
        <begin position="595"/>
        <end position="630"/>
    </location>
</feature>
<evidence type="ECO:0000256" key="5">
    <source>
        <dbReference type="ARBA" id="ARBA00022989"/>
    </source>
</evidence>
<feature type="transmembrane region" description="Helical" evidence="11">
    <location>
        <begin position="1530"/>
        <end position="1548"/>
    </location>
</feature>
<keyword evidence="8" id="KW-0479">Metal-binding</keyword>
<dbReference type="SUPFAM" id="SSF144091">
    <property type="entry name" value="Rhomboid-like"/>
    <property type="match status" value="1"/>
</dbReference>
<evidence type="ECO:0000256" key="3">
    <source>
        <dbReference type="ARBA" id="ARBA00022679"/>
    </source>
</evidence>
<keyword evidence="5 11" id="KW-1133">Transmembrane helix</keyword>
<proteinExistence type="inferred from homology"/>
<keyword evidence="3" id="KW-0808">Transferase</keyword>
<dbReference type="SUPFAM" id="SSF52467">
    <property type="entry name" value="DHS-like NAD/FAD-binding domain"/>
    <property type="match status" value="1"/>
</dbReference>
<dbReference type="InterPro" id="IPR022764">
    <property type="entry name" value="Peptidase_S54_rhomboid_dom"/>
</dbReference>
<evidence type="ECO:0000256" key="11">
    <source>
        <dbReference type="SAM" id="Phobius"/>
    </source>
</evidence>
<feature type="transmembrane region" description="Helical" evidence="11">
    <location>
        <begin position="1555"/>
        <end position="1572"/>
    </location>
</feature>
<evidence type="ECO:0000256" key="7">
    <source>
        <dbReference type="ARBA" id="ARBA00023136"/>
    </source>
</evidence>
<dbReference type="SUPFAM" id="SSF51695">
    <property type="entry name" value="PLC-like phosphodiesterases"/>
    <property type="match status" value="1"/>
</dbReference>
<dbReference type="Proteomes" id="UP000801428">
    <property type="component" value="Unassembled WGS sequence"/>
</dbReference>
<dbReference type="InterPro" id="IPR026590">
    <property type="entry name" value="Ssirtuin_cat_dom"/>
</dbReference>
<dbReference type="Pfam" id="PF01694">
    <property type="entry name" value="Rhomboid"/>
    <property type="match status" value="1"/>
</dbReference>
<feature type="binding site" evidence="8">
    <location>
        <position position="277"/>
    </location>
    <ligand>
        <name>Zn(2+)</name>
        <dbReference type="ChEBI" id="CHEBI:29105"/>
    </ligand>
</feature>
<organism evidence="13 14">
    <name type="scientific">Curvularia kusanoi</name>
    <name type="common">Cochliobolus kusanoi</name>
    <dbReference type="NCBI Taxonomy" id="90978"/>
    <lineage>
        <taxon>Eukaryota</taxon>
        <taxon>Fungi</taxon>
        <taxon>Dikarya</taxon>
        <taxon>Ascomycota</taxon>
        <taxon>Pezizomycotina</taxon>
        <taxon>Dothideomycetes</taxon>
        <taxon>Pleosporomycetidae</taxon>
        <taxon>Pleosporales</taxon>
        <taxon>Pleosporineae</taxon>
        <taxon>Pleosporaceae</taxon>
        <taxon>Curvularia</taxon>
    </lineage>
</organism>
<feature type="compositionally biased region" description="Low complexity" evidence="10">
    <location>
        <begin position="41"/>
        <end position="51"/>
    </location>
</feature>
<dbReference type="CDD" id="cd22265">
    <property type="entry name" value="UDM1_RNF168"/>
    <property type="match status" value="1"/>
</dbReference>
<dbReference type="InterPro" id="IPR026591">
    <property type="entry name" value="Sirtuin_cat_small_dom_sf"/>
</dbReference>
<dbReference type="Pfam" id="PF00388">
    <property type="entry name" value="PI-PLC-X"/>
    <property type="match status" value="1"/>
</dbReference>
<dbReference type="InterPro" id="IPR003000">
    <property type="entry name" value="Sirtuin"/>
</dbReference>
<feature type="binding site" evidence="8">
    <location>
        <position position="280"/>
    </location>
    <ligand>
        <name>Zn(2+)</name>
        <dbReference type="ChEBI" id="CHEBI:29105"/>
    </ligand>
</feature>
<feature type="compositionally biased region" description="Low complexity" evidence="10">
    <location>
        <begin position="484"/>
        <end position="503"/>
    </location>
</feature>
<feature type="region of interest" description="Disordered" evidence="10">
    <location>
        <begin position="437"/>
        <end position="564"/>
    </location>
</feature>
<keyword evidence="6" id="KW-0520">NAD</keyword>
<dbReference type="EMBL" id="SWKU01000030">
    <property type="protein sequence ID" value="KAF2995833.1"/>
    <property type="molecule type" value="Genomic_DNA"/>
</dbReference>
<keyword evidence="14" id="KW-1185">Reference proteome</keyword>
<feature type="region of interest" description="Disordered" evidence="10">
    <location>
        <begin position="1"/>
        <end position="93"/>
    </location>
</feature>
<feature type="compositionally biased region" description="Polar residues" evidence="10">
    <location>
        <begin position="637"/>
        <end position="648"/>
    </location>
</feature>
<accession>A0A9P4T6Z6</accession>
<dbReference type="GO" id="GO:0046872">
    <property type="term" value="F:metal ion binding"/>
    <property type="evidence" value="ECO:0007669"/>
    <property type="project" value="UniProtKB-KW"/>
</dbReference>
<dbReference type="InterPro" id="IPR017946">
    <property type="entry name" value="PLC-like_Pdiesterase_TIM-brl"/>
</dbReference>
<dbReference type="InterPro" id="IPR035952">
    <property type="entry name" value="Rhomboid-like_sf"/>
</dbReference>
<dbReference type="Gene3D" id="1.20.1540.10">
    <property type="entry name" value="Rhomboid-like"/>
    <property type="match status" value="1"/>
</dbReference>
<comment type="caution">
    <text evidence="13">The sequence shown here is derived from an EMBL/GenBank/DDBJ whole genome shotgun (WGS) entry which is preliminary data.</text>
</comment>
<evidence type="ECO:0000256" key="8">
    <source>
        <dbReference type="PROSITE-ProRule" id="PRU00236"/>
    </source>
</evidence>
<feature type="compositionally biased region" description="Basic and acidic residues" evidence="10">
    <location>
        <begin position="649"/>
        <end position="660"/>
    </location>
</feature>
<feature type="binding site" evidence="8">
    <location>
        <position position="255"/>
    </location>
    <ligand>
        <name>Zn(2+)</name>
        <dbReference type="ChEBI" id="CHEBI:29105"/>
    </ligand>
</feature>
<comment type="subcellular location">
    <subcellularLocation>
        <location evidence="1">Membrane</location>
        <topology evidence="1">Multi-pass membrane protein</topology>
    </subcellularLocation>
</comment>
<dbReference type="GO" id="GO:0006629">
    <property type="term" value="P:lipid metabolic process"/>
    <property type="evidence" value="ECO:0007669"/>
    <property type="project" value="InterPro"/>
</dbReference>
<keyword evidence="7 11" id="KW-0472">Membrane</keyword>
<sequence>MAPFIFTGGPSSPLTDLPSDTESELSVLTRSPSPPAAFHTRSLPSPSSSRRSSAKTTPAPEDMPSPPSSSDEDPRPTKRRRLSPTTDANGRTTHYLDLTQDLTDEDKPQLQRLLNVLHKKRKIVVIAGAGISVSAGIPDFRSATGLFNTLKKEHGLKSSGKDLFDASVYQDNQSTATFHAMVRSLSTETKNAKPTAFHHLIATLAQEGRLMRLYTQNVDGIDTSMAPLKTEAPLPKKAPWPKTVQVHGGLDHMVCSKCHKLYPFDADLFDGPTAPPCPSCLETDMVRQAADKRTHGVGCLRPRMVLYNEQNPDDEAIGSCAASDLRLRPDAVIVAGTTLKVPGIRRIAREMCNTVRDRKDGVAIWINNDPEPLGVDLKNAWDLVVTGPCDEVARHAAMRKWDDPMEFKEVTDEDLCKAKESNRIEVVVGTPKKAGVFRNAGQLTPGQSPRIMPKNGVKQEPGTPSKKGTKRKSGAQMDLLGNLATKGAAKKTQAQPKKPTAAKSKPKKDTKKDTPAINGMFKASKASTKPAGKPAKKLQDVATPSVVSVKSKVQPTASKKSTMAVVAAKVETPSTPKRSLLTKFKSGLVMQPVSEADRRNNHSPVRPEVESFTPSKDRTPDEQLYDEQRARPFPSFDQPSSRPTSSGSQRDEIVRPDSVPHRMLTVRNLSSESLTIDRIERFEDPNASKSKATGYFFASRNTTSVSPSAPELGEHAQTFNHEDLDVNLEPFESYVLSAPGNGQKGAARSDSTLRLTIRLTDGQRHRIDTNPSYTQKSTQKFTPLSPNPSVTFTALFHPSDPVPHLSIRSDNIQDYSKWMQAVPDTFPLSAISIPGTHNSHTYYKALPSVKCQSVDIKGQLENGIRYLDIRAQPTHASDPGKKHMYLVHGAFPISLTGPKYLSPILDACYAFLASHPSETILISLKREGVGSSTDEHFGRILQDHYIGPNASKWYTDTKIPYLGSVRGKCVLVRRYDTSPSSTSMYASGSGLDATAWPYNCTSAVFPPNSPTFNLQDFCEVLVPEAITQKVQYANEHLVRAAEVVHHIPGITTDRTNPVPPGPLYLNFLSGSNFWKRACWPEKIAKIVNRHMEEWLCAGHHLSEPATTPAHPERSSMGEGDKVVRKRGVGDGSTGVTTEATRRSPILSLLRRHAASRTPSRSFSHTPRFAAKIIDTPQSPTNPHHQKHPARTVKIGPLPGGRVSDDVVRRIFGRRLTPAEGNNVLRILHHRRTAGSLADYGVDNLGAQYTHVDRTLALKGLDWLREKYPVDEAVAAEQWAEKEANRISYELWLADPETESKYKDPARAFRDKLQKEEEERVQQELDEQKIGILHVGKSQFERNIEEKRQQRLAEATRRAELKEQREKEMEAQLATGEWVKTPSGTQLMKPHQTTYIDVFGNEQISRRAEERAKYEQAAVTGFKSEAEMLAQTTLSQRLIPMTVFVALVSLGCYLFASTYSPPSPQYRLWPDLSPTTATLAALVATNVVIFGMTRIMPLWPIITRYFMHVPGYPRAVQSVLNVFTHVQWEHLLTNMMMLCLVAPVCCDLVGRGVFMGTYVSAGAIGTLASLYWANLGRGVISAHSVGASAAIWGISALYCLLTDAEKVKIPFLKDTEFPFWPKMLFAAFAASEVLQAVRGKNKTMDHASHFGGMVVGVGVAGWLRYTGGVEAAPQRPLLQTRQNVEARRVDVGSIMKEGASEVKEGVKSIGK</sequence>
<evidence type="ECO:0000256" key="9">
    <source>
        <dbReference type="SAM" id="Coils"/>
    </source>
</evidence>
<feature type="transmembrane region" description="Helical" evidence="11">
    <location>
        <begin position="1476"/>
        <end position="1501"/>
    </location>
</feature>
<dbReference type="PANTHER" id="PTHR47651">
    <property type="entry name" value="NAD-DEPENDENT HISTONE DEACETYLASE HST4"/>
    <property type="match status" value="1"/>
</dbReference>
<feature type="region of interest" description="Disordered" evidence="10">
    <location>
        <begin position="583"/>
        <end position="662"/>
    </location>
</feature>
<feature type="region of interest" description="Disordered" evidence="10">
    <location>
        <begin position="1103"/>
        <end position="1147"/>
    </location>
</feature>
<comment type="similarity">
    <text evidence="2">Belongs to the sirtuin family. Class I subfamily.</text>
</comment>
<dbReference type="OrthoDB" id="1046782at2759"/>
<feature type="active site" description="Proton acceptor" evidence="8">
    <location>
        <position position="247"/>
    </location>
</feature>
<evidence type="ECO:0000256" key="2">
    <source>
        <dbReference type="ARBA" id="ARBA00006924"/>
    </source>
</evidence>
<keyword evidence="4 11" id="KW-0812">Transmembrane</keyword>